<gene>
    <name evidence="2" type="ORF">CYCCA115_LOCUS23411</name>
</gene>
<feature type="compositionally biased region" description="Low complexity" evidence="1">
    <location>
        <begin position="48"/>
        <end position="61"/>
    </location>
</feature>
<accession>A0AAD2GBP5</accession>
<evidence type="ECO:0008006" key="4">
    <source>
        <dbReference type="Google" id="ProtNLM"/>
    </source>
</evidence>
<dbReference type="Pfam" id="PF10961">
    <property type="entry name" value="SelK_SelG"/>
    <property type="match status" value="1"/>
</dbReference>
<feature type="region of interest" description="Disordered" evidence="1">
    <location>
        <begin position="40"/>
        <end position="88"/>
    </location>
</feature>
<evidence type="ECO:0000313" key="3">
    <source>
        <dbReference type="Proteomes" id="UP001295423"/>
    </source>
</evidence>
<evidence type="ECO:0000256" key="1">
    <source>
        <dbReference type="SAM" id="MobiDB-lite"/>
    </source>
</evidence>
<comment type="caution">
    <text evidence="2">The sequence shown here is derived from an EMBL/GenBank/DDBJ whole genome shotgun (WGS) entry which is preliminary data.</text>
</comment>
<protein>
    <recommendedName>
        <fullName evidence="4">Selenoprotein K</fullName>
    </recommendedName>
</protein>
<reference evidence="2" key="1">
    <citation type="submission" date="2023-08" db="EMBL/GenBank/DDBJ databases">
        <authorList>
            <person name="Audoor S."/>
            <person name="Bilcke G."/>
        </authorList>
    </citation>
    <scope>NUCLEOTIDE SEQUENCE</scope>
</reference>
<dbReference type="InterPro" id="IPR024491">
    <property type="entry name" value="Se_SelK/SelG"/>
</dbReference>
<keyword evidence="3" id="KW-1185">Reference proteome</keyword>
<proteinExistence type="predicted"/>
<feature type="compositionally biased region" description="Gly residues" evidence="1">
    <location>
        <begin position="62"/>
        <end position="72"/>
    </location>
</feature>
<organism evidence="2 3">
    <name type="scientific">Cylindrotheca closterium</name>
    <dbReference type="NCBI Taxonomy" id="2856"/>
    <lineage>
        <taxon>Eukaryota</taxon>
        <taxon>Sar</taxon>
        <taxon>Stramenopiles</taxon>
        <taxon>Ochrophyta</taxon>
        <taxon>Bacillariophyta</taxon>
        <taxon>Bacillariophyceae</taxon>
        <taxon>Bacillariophycidae</taxon>
        <taxon>Bacillariales</taxon>
        <taxon>Bacillariaceae</taxon>
        <taxon>Cylindrotheca</taxon>
    </lineage>
</organism>
<dbReference type="EMBL" id="CAKOGP040002407">
    <property type="protein sequence ID" value="CAJ1968808.1"/>
    <property type="molecule type" value="Genomic_DNA"/>
</dbReference>
<sequence length="88" mass="9447">MTYIGQDGTVGGRKPFSRAIIEFIEGITNFISLFFGSITNPPRRIESRSTYGRRNGNNSRRGGSGRPLGGNVRGIKDLGGDAQARMGG</sequence>
<dbReference type="AlphaFoldDB" id="A0AAD2GBP5"/>
<dbReference type="Proteomes" id="UP001295423">
    <property type="component" value="Unassembled WGS sequence"/>
</dbReference>
<evidence type="ECO:0000313" key="2">
    <source>
        <dbReference type="EMBL" id="CAJ1968808.1"/>
    </source>
</evidence>
<name>A0AAD2GBP5_9STRA</name>